<proteinExistence type="predicted"/>
<dbReference type="EMBL" id="CP150096">
    <property type="protein sequence ID" value="WZN45489.1"/>
    <property type="molecule type" value="Genomic_DNA"/>
</dbReference>
<keyword evidence="2" id="KW-1185">Reference proteome</keyword>
<accession>A0ABZ2YZQ1</accession>
<dbReference type="Proteomes" id="UP001449657">
    <property type="component" value="Chromosome"/>
</dbReference>
<dbReference type="RefSeq" id="WP_341840241.1">
    <property type="nucleotide sequence ID" value="NZ_CP149792.1"/>
</dbReference>
<organism evidence="1 2">
    <name type="scientific">Chitinophaga caseinilytica</name>
    <dbReference type="NCBI Taxonomy" id="2267521"/>
    <lineage>
        <taxon>Bacteria</taxon>
        <taxon>Pseudomonadati</taxon>
        <taxon>Bacteroidota</taxon>
        <taxon>Chitinophagia</taxon>
        <taxon>Chitinophagales</taxon>
        <taxon>Chitinophagaceae</taxon>
        <taxon>Chitinophaga</taxon>
    </lineage>
</organism>
<protein>
    <recommendedName>
        <fullName evidence="3">Prokaryotic RING finger family 4</fullName>
    </recommendedName>
</protein>
<name>A0ABZ2YZQ1_9BACT</name>
<evidence type="ECO:0008006" key="3">
    <source>
        <dbReference type="Google" id="ProtNLM"/>
    </source>
</evidence>
<gene>
    <name evidence="1" type="ORF">WJU22_21560</name>
</gene>
<sequence>MNKQLQTVAIRHQAVYIPETSACVSKTLREPAASLAVNLAKLGFRMDEPLLHQVNQLPAPAVLAVYDAFRETLQVNRNWTPLVKGWDQPTNEKRSHHWITAIANIFREDFEGTTLACGHLIPDHTFPLERYNGCPFCGTPFETGGKIFTGQGSTYKLLTLWTDASMQTALHDLLTSKTALDATQADSLRILLAHYPLPDVAIGMKETLMLVISALAAAGKGKEAGKFLQAPGDILRYLWFRHTGFLQIVQPSVIVKRTARNHLHVVPGNSKAQKAQAASKARLKLKYGRKEARMVAGWINDMPLSAEKAAEQMHPKREIWVRYIRALRLAEFSHRPGMEKLARLLDVFYHRKYEVWAGKLEQARIRHDAATAFGLLQERPGQFARALFSNMLWFGKEDTLQAFGQVKGQVPARLLLTLNSYAENYFVLKMPRAVKPLGGTAKQVKPNQLLALYPDEQREAMAQGIEQVFLESMFDRYAAQPTASRTLFIDPVLQMMPMPVGERSENVQDLPSALMGTRFSVPGNQVRLFMQWGKNLPAQHLDMDLSAAIVYEKKTEICNFGNLSITGARHSGDIRAIPNWNGTAEYIDIDIDVLQKAGARYAVFTCNAYSHGAISPNLVTGWMNSAHRMQVDADTGVAYDPSCVEHQVRITQSLTKGLIFGVLDMAAGEIIWLEQAFNGQTVHSLNLKTLQLQLAKLQARTTVGRLLELKAQAQGLTIVQEAQDADEAYTKEWARNIAAVTQLLTD</sequence>
<evidence type="ECO:0000313" key="2">
    <source>
        <dbReference type="Proteomes" id="UP001449657"/>
    </source>
</evidence>
<reference evidence="1 2" key="1">
    <citation type="submission" date="2024-03" db="EMBL/GenBank/DDBJ databases">
        <title>Chitinophaga caseinilytica sp. nov., a casein hydrolysing bacterium isolated from forest soil.</title>
        <authorList>
            <person name="Lee D.S."/>
            <person name="Han D.M."/>
            <person name="Baek J.H."/>
            <person name="Choi D.G."/>
            <person name="Jeon J.H."/>
            <person name="Jeon C.O."/>
        </authorList>
    </citation>
    <scope>NUCLEOTIDE SEQUENCE [LARGE SCALE GENOMIC DNA]</scope>
    <source>
        <strain evidence="1 2">KACC 19118</strain>
    </source>
</reference>
<evidence type="ECO:0000313" key="1">
    <source>
        <dbReference type="EMBL" id="WZN45489.1"/>
    </source>
</evidence>